<name>A0A4R4RCT2_9ACTN</name>
<dbReference type="RefSeq" id="WP_131987631.1">
    <property type="nucleotide sequence ID" value="NZ_SMKL01000082.1"/>
</dbReference>
<dbReference type="AlphaFoldDB" id="A0A4R4RCT2"/>
<sequence>MEIWNAFSIAGNLGGVDESGQTAPSTENLWDELLSDGVVVWGTASDDVHEYEALDDRDAPTPGKAWIVVRAHALDHESIMDALGRGDFYASTGITIDRYDAGPDGIDITFRTISGWRAAKFSALTRYLTRFIGRGGRLLAERYGPNPRYPVNGDEGYIRAVITDADGRHAWTQPYFLEM</sequence>
<reference evidence="1 2" key="1">
    <citation type="submission" date="2019-02" db="EMBL/GenBank/DDBJ databases">
        <title>Draft genome sequences of novel Actinobacteria.</title>
        <authorList>
            <person name="Sahin N."/>
            <person name="Ay H."/>
            <person name="Saygin H."/>
        </authorList>
    </citation>
    <scope>NUCLEOTIDE SEQUENCE [LARGE SCALE GENOMIC DNA]</scope>
    <source>
        <strain evidence="1 2">KC603</strain>
    </source>
</reference>
<gene>
    <name evidence="1" type="ORF">E1212_25235</name>
</gene>
<accession>A0A4R4RCT2</accession>
<comment type="caution">
    <text evidence="1">The sequence shown here is derived from an EMBL/GenBank/DDBJ whole genome shotgun (WGS) entry which is preliminary data.</text>
</comment>
<evidence type="ECO:0000313" key="1">
    <source>
        <dbReference type="EMBL" id="TDC47091.1"/>
    </source>
</evidence>
<dbReference type="Gene3D" id="3.20.20.140">
    <property type="entry name" value="Metal-dependent hydrolases"/>
    <property type="match status" value="1"/>
</dbReference>
<dbReference type="OrthoDB" id="9804333at2"/>
<evidence type="ECO:0000313" key="2">
    <source>
        <dbReference type="Proteomes" id="UP000295621"/>
    </source>
</evidence>
<organism evidence="1 2">
    <name type="scientific">Jiangella ureilytica</name>
    <dbReference type="NCBI Taxonomy" id="2530374"/>
    <lineage>
        <taxon>Bacteria</taxon>
        <taxon>Bacillati</taxon>
        <taxon>Actinomycetota</taxon>
        <taxon>Actinomycetes</taxon>
        <taxon>Jiangellales</taxon>
        <taxon>Jiangellaceae</taxon>
        <taxon>Jiangella</taxon>
    </lineage>
</organism>
<proteinExistence type="predicted"/>
<dbReference type="Proteomes" id="UP000295621">
    <property type="component" value="Unassembled WGS sequence"/>
</dbReference>
<protein>
    <submittedName>
        <fullName evidence="1">Uncharacterized protein</fullName>
    </submittedName>
</protein>
<dbReference type="EMBL" id="SMKL01000082">
    <property type="protein sequence ID" value="TDC47091.1"/>
    <property type="molecule type" value="Genomic_DNA"/>
</dbReference>
<keyword evidence="2" id="KW-1185">Reference proteome</keyword>